<keyword evidence="4" id="KW-1185">Reference proteome</keyword>
<gene>
    <name evidence="3" type="ORF">UA08_06047</name>
</gene>
<dbReference type="PANTHER" id="PTHR43544:SF32">
    <property type="entry name" value="CHAIN DEHYDROGENASE, PUTATIVE (AFU_ORTHOLOGUE AFUA_5G01530)-RELATED"/>
    <property type="match status" value="1"/>
</dbReference>
<dbReference type="Pfam" id="PF00106">
    <property type="entry name" value="adh_short"/>
    <property type="match status" value="1"/>
</dbReference>
<comment type="caution">
    <text evidence="3">The sequence shown here is derived from an EMBL/GenBank/DDBJ whole genome shotgun (WGS) entry which is preliminary data.</text>
</comment>
<dbReference type="InterPro" id="IPR002347">
    <property type="entry name" value="SDR_fam"/>
</dbReference>
<dbReference type="GeneID" id="31005803"/>
<evidence type="ECO:0000256" key="1">
    <source>
        <dbReference type="ARBA" id="ARBA00006484"/>
    </source>
</evidence>
<dbReference type="AlphaFoldDB" id="A0A225ASG8"/>
<organism evidence="3 4">
    <name type="scientific">Talaromyces atroroseus</name>
    <dbReference type="NCBI Taxonomy" id="1441469"/>
    <lineage>
        <taxon>Eukaryota</taxon>
        <taxon>Fungi</taxon>
        <taxon>Dikarya</taxon>
        <taxon>Ascomycota</taxon>
        <taxon>Pezizomycotina</taxon>
        <taxon>Eurotiomycetes</taxon>
        <taxon>Eurotiomycetidae</taxon>
        <taxon>Eurotiales</taxon>
        <taxon>Trichocomaceae</taxon>
        <taxon>Talaromyces</taxon>
        <taxon>Talaromyces sect. Trachyspermi</taxon>
    </lineage>
</organism>
<dbReference type="GO" id="GO:0005737">
    <property type="term" value="C:cytoplasm"/>
    <property type="evidence" value="ECO:0007669"/>
    <property type="project" value="TreeGrafter"/>
</dbReference>
<protein>
    <recommendedName>
        <fullName evidence="5">Short-chain dehydrogenase</fullName>
    </recommendedName>
</protein>
<dbReference type="GO" id="GO:0019748">
    <property type="term" value="P:secondary metabolic process"/>
    <property type="evidence" value="ECO:0007669"/>
    <property type="project" value="TreeGrafter"/>
</dbReference>
<dbReference type="InterPro" id="IPR036291">
    <property type="entry name" value="NAD(P)-bd_dom_sf"/>
</dbReference>
<evidence type="ECO:0000313" key="4">
    <source>
        <dbReference type="Proteomes" id="UP000214365"/>
    </source>
</evidence>
<evidence type="ECO:0008006" key="5">
    <source>
        <dbReference type="Google" id="ProtNLM"/>
    </source>
</evidence>
<comment type="similarity">
    <text evidence="1 2">Belongs to the short-chain dehydrogenases/reductases (SDR) family.</text>
</comment>
<sequence>MNAAAKRLVLITGGTSGIGFELTAQLMAKGTYHVLMGARSIEKGNAALKHLSDRNLPGSVEMLMIDVTEDHTIESAATKVRHDHGRLDILVNNAAVAPMKDNGPLREFMLLAFDTNATGPLIVTNAFAPLLKESKDSPRIVNITSGAGSISSRLNRNSPTYQLQGHQYRASKSALNMITACQFVEYEPYGIKVSLYDPGFTQSNLGPHNKAEFGAREPADSVMPLIDVLEGKRDDESLKILHNTGIYSW</sequence>
<dbReference type="EMBL" id="LFMY01000009">
    <property type="protein sequence ID" value="OKL58549.1"/>
    <property type="molecule type" value="Genomic_DNA"/>
</dbReference>
<dbReference type="InterPro" id="IPR051468">
    <property type="entry name" value="Fungal_SecMetab_SDRs"/>
</dbReference>
<dbReference type="GO" id="GO:0016491">
    <property type="term" value="F:oxidoreductase activity"/>
    <property type="evidence" value="ECO:0007669"/>
    <property type="project" value="TreeGrafter"/>
</dbReference>
<dbReference type="PANTHER" id="PTHR43544">
    <property type="entry name" value="SHORT-CHAIN DEHYDROGENASE/REDUCTASE"/>
    <property type="match status" value="1"/>
</dbReference>
<evidence type="ECO:0000256" key="2">
    <source>
        <dbReference type="RuleBase" id="RU000363"/>
    </source>
</evidence>
<evidence type="ECO:0000313" key="3">
    <source>
        <dbReference type="EMBL" id="OKL58549.1"/>
    </source>
</evidence>
<reference evidence="3 4" key="1">
    <citation type="submission" date="2015-06" db="EMBL/GenBank/DDBJ databases">
        <title>Talaromyces atroroseus IBT 11181 draft genome.</title>
        <authorList>
            <person name="Rasmussen K.B."/>
            <person name="Rasmussen S."/>
            <person name="Petersen B."/>
            <person name="Sicheritz-Ponten T."/>
            <person name="Mortensen U.H."/>
            <person name="Thrane U."/>
        </authorList>
    </citation>
    <scope>NUCLEOTIDE SEQUENCE [LARGE SCALE GENOMIC DNA]</scope>
    <source>
        <strain evidence="3 4">IBT 11181</strain>
    </source>
</reference>
<name>A0A225ASG8_TALAT</name>
<dbReference type="Proteomes" id="UP000214365">
    <property type="component" value="Unassembled WGS sequence"/>
</dbReference>
<dbReference type="Gene3D" id="3.40.50.720">
    <property type="entry name" value="NAD(P)-binding Rossmann-like Domain"/>
    <property type="match status" value="1"/>
</dbReference>
<dbReference type="PRINTS" id="PR00080">
    <property type="entry name" value="SDRFAMILY"/>
</dbReference>
<dbReference type="OrthoDB" id="1933717at2759"/>
<dbReference type="SUPFAM" id="SSF51735">
    <property type="entry name" value="NAD(P)-binding Rossmann-fold domains"/>
    <property type="match status" value="1"/>
</dbReference>
<dbReference type="RefSeq" id="XP_020118670.1">
    <property type="nucleotide sequence ID" value="XM_020268737.1"/>
</dbReference>
<dbReference type="PRINTS" id="PR00081">
    <property type="entry name" value="GDHRDH"/>
</dbReference>
<proteinExistence type="inferred from homology"/>
<accession>A0A225ASG8</accession>